<evidence type="ECO:0000313" key="4">
    <source>
        <dbReference type="Proteomes" id="UP001589773"/>
    </source>
</evidence>
<keyword evidence="4" id="KW-1185">Reference proteome</keyword>
<name>A0ABV6FLN8_9BURK</name>
<feature type="transmembrane region" description="Helical" evidence="2">
    <location>
        <begin position="70"/>
        <end position="87"/>
    </location>
</feature>
<dbReference type="Proteomes" id="UP001589773">
    <property type="component" value="Unassembled WGS sequence"/>
</dbReference>
<reference evidence="3 4" key="1">
    <citation type="submission" date="2024-09" db="EMBL/GenBank/DDBJ databases">
        <authorList>
            <person name="Sun Q."/>
            <person name="Mori K."/>
        </authorList>
    </citation>
    <scope>NUCLEOTIDE SEQUENCE [LARGE SCALE GENOMIC DNA]</scope>
    <source>
        <strain evidence="3 4">CCM 7792</strain>
    </source>
</reference>
<proteinExistence type="predicted"/>
<protein>
    <submittedName>
        <fullName evidence="3">Uncharacterized protein</fullName>
    </submittedName>
</protein>
<feature type="region of interest" description="Disordered" evidence="1">
    <location>
        <begin position="239"/>
        <end position="261"/>
    </location>
</feature>
<gene>
    <name evidence="3" type="ORF">ACFFJK_20200</name>
</gene>
<keyword evidence="2" id="KW-0812">Transmembrane</keyword>
<evidence type="ECO:0000313" key="3">
    <source>
        <dbReference type="EMBL" id="MFC0254219.1"/>
    </source>
</evidence>
<evidence type="ECO:0000256" key="2">
    <source>
        <dbReference type="SAM" id="Phobius"/>
    </source>
</evidence>
<feature type="transmembrane region" description="Helical" evidence="2">
    <location>
        <begin position="162"/>
        <end position="187"/>
    </location>
</feature>
<organism evidence="3 4">
    <name type="scientific">Massilia consociata</name>
    <dbReference type="NCBI Taxonomy" id="760117"/>
    <lineage>
        <taxon>Bacteria</taxon>
        <taxon>Pseudomonadati</taxon>
        <taxon>Pseudomonadota</taxon>
        <taxon>Betaproteobacteria</taxon>
        <taxon>Burkholderiales</taxon>
        <taxon>Oxalobacteraceae</taxon>
        <taxon>Telluria group</taxon>
        <taxon>Massilia</taxon>
    </lineage>
</organism>
<evidence type="ECO:0000256" key="1">
    <source>
        <dbReference type="SAM" id="MobiDB-lite"/>
    </source>
</evidence>
<keyword evidence="2" id="KW-1133">Transmembrane helix</keyword>
<comment type="caution">
    <text evidence="3">The sequence shown here is derived from an EMBL/GenBank/DDBJ whole genome shotgun (WGS) entry which is preliminary data.</text>
</comment>
<feature type="compositionally biased region" description="Basic residues" evidence="1">
    <location>
        <begin position="250"/>
        <end position="261"/>
    </location>
</feature>
<feature type="compositionally biased region" description="Basic and acidic residues" evidence="1">
    <location>
        <begin position="239"/>
        <end position="249"/>
    </location>
</feature>
<keyword evidence="2" id="KW-0472">Membrane</keyword>
<sequence>MFYLVLLVIGISFIWEMSFTDGGASSIFRTSFGGPMWGAATLYLYDFQLALRGKCSPYMIEFYSGIKKDLFSCFTVGLTLALLFFLAPNKYNFSNIDLAFLGMPFLAVSFFDVLTLRHLEIGKTSLLKRPIYGLLALLVTGYVLFFHWAYEIFTNTYSQSQALWMQITIFATGLYAFIASKFLLFALNKERLEIFPSLRKTLCITERGKRIFDSFESAVEQWNTAVEKQKIADINADKEAAKAKDEKKKQKEKKKRKNRRR</sequence>
<dbReference type="EMBL" id="JBHLWP010000020">
    <property type="protein sequence ID" value="MFC0254219.1"/>
    <property type="molecule type" value="Genomic_DNA"/>
</dbReference>
<feature type="transmembrane region" description="Helical" evidence="2">
    <location>
        <begin position="30"/>
        <end position="49"/>
    </location>
</feature>
<feature type="transmembrane region" description="Helical" evidence="2">
    <location>
        <begin position="99"/>
        <end position="119"/>
    </location>
</feature>
<feature type="transmembrane region" description="Helical" evidence="2">
    <location>
        <begin position="131"/>
        <end position="150"/>
    </location>
</feature>
<accession>A0ABV6FLN8</accession>